<keyword evidence="1" id="KW-1133">Transmembrane helix</keyword>
<dbReference type="EMBL" id="NBNE01000696">
    <property type="protein sequence ID" value="OWZ17762.1"/>
    <property type="molecule type" value="Genomic_DNA"/>
</dbReference>
<keyword evidence="2" id="KW-0347">Helicase</keyword>
<dbReference type="STRING" id="4795.A0A225WJM7"/>
<organism evidence="2 3">
    <name type="scientific">Phytophthora megakarya</name>
    <dbReference type="NCBI Taxonomy" id="4795"/>
    <lineage>
        <taxon>Eukaryota</taxon>
        <taxon>Sar</taxon>
        <taxon>Stramenopiles</taxon>
        <taxon>Oomycota</taxon>
        <taxon>Peronosporomycetes</taxon>
        <taxon>Peronosporales</taxon>
        <taxon>Peronosporaceae</taxon>
        <taxon>Phytophthora</taxon>
    </lineage>
</organism>
<dbReference type="OrthoDB" id="66977at2759"/>
<protein>
    <submittedName>
        <fullName evidence="2">ATP-dependent RNA helicase</fullName>
    </submittedName>
</protein>
<keyword evidence="2" id="KW-0378">Hydrolase</keyword>
<evidence type="ECO:0000313" key="2">
    <source>
        <dbReference type="EMBL" id="OWZ17762.1"/>
    </source>
</evidence>
<reference evidence="3" key="1">
    <citation type="submission" date="2017-03" db="EMBL/GenBank/DDBJ databases">
        <title>Phytopthora megakarya and P. palmivora, two closely related causual agents of cacao black pod achieved similar genome size and gene model numbers by different mechanisms.</title>
        <authorList>
            <person name="Ali S."/>
            <person name="Shao J."/>
            <person name="Larry D.J."/>
            <person name="Kronmiller B."/>
            <person name="Shen D."/>
            <person name="Strem M.D."/>
            <person name="Melnick R.L."/>
            <person name="Guiltinan M.J."/>
            <person name="Tyler B.M."/>
            <person name="Meinhardt L.W."/>
            <person name="Bailey B.A."/>
        </authorList>
    </citation>
    <scope>NUCLEOTIDE SEQUENCE [LARGE SCALE GENOMIC DNA]</scope>
    <source>
        <strain evidence="3">zdho120</strain>
    </source>
</reference>
<gene>
    <name evidence="2" type="ORF">PHMEG_0008248</name>
</gene>
<evidence type="ECO:0000313" key="3">
    <source>
        <dbReference type="Proteomes" id="UP000198211"/>
    </source>
</evidence>
<keyword evidence="1" id="KW-0812">Transmembrane</keyword>
<dbReference type="AlphaFoldDB" id="A0A225WJM7"/>
<dbReference type="SUPFAM" id="SSF53383">
    <property type="entry name" value="PLP-dependent transferases"/>
    <property type="match status" value="1"/>
</dbReference>
<keyword evidence="2" id="KW-0067">ATP-binding</keyword>
<proteinExistence type="predicted"/>
<accession>A0A225WJM7</accession>
<keyword evidence="3" id="KW-1185">Reference proteome</keyword>
<dbReference type="GO" id="GO:0004386">
    <property type="term" value="F:helicase activity"/>
    <property type="evidence" value="ECO:0007669"/>
    <property type="project" value="UniProtKB-KW"/>
</dbReference>
<keyword evidence="1" id="KW-0472">Membrane</keyword>
<dbReference type="Proteomes" id="UP000198211">
    <property type="component" value="Unassembled WGS sequence"/>
</dbReference>
<name>A0A225WJM7_9STRA</name>
<dbReference type="InterPro" id="IPR015424">
    <property type="entry name" value="PyrdxlP-dep_Trfase"/>
</dbReference>
<feature type="transmembrane region" description="Helical" evidence="1">
    <location>
        <begin position="24"/>
        <end position="47"/>
    </location>
</feature>
<evidence type="ECO:0000256" key="1">
    <source>
        <dbReference type="SAM" id="Phobius"/>
    </source>
</evidence>
<sequence>MSDNIAVRAYMVQDNTSKGESWPLLLHAVVLVAILAVPDLFVMPSFYHAQSAQAYLKEMKKNLQAKLKLDDGMWSEPLSIWLFYMTTMSEQPLNAKRNLGAAFHKMSISSRRYQTLNFLISDLCARLISMSKSKNNEFGQLLDAKTVVMLSKLDGYASSQRVDKQLLNFARETVTDKTTYVEILRFLTIQNYGEHLIGSTRAKATKFADDDLDGTDRVDLKVDREEADMFLSLSNKTKALLFNQLSGCVNPMDELAAFAHEHNIISIYSYVTPRNQEDEGEGGFNEITKGALERMSFPVSLVYYIRGEKFPVNLGIRPSSEERELAFKFRVSGSNSCALSWEQQRNNVKASTGSRSLFSLPIRPLKAKKKGVKEVKLLAVVCYYAIMLLVTAPRHANIQLHMDATAGEILLVKVGAQDATFPRKMALKVEVLATINAVRTALSNALNATAGAKRISALALLALSADSIFMTESKAKVDRCKWQRLAMNELDKAMLEEGETPARFPELYMA</sequence>
<comment type="caution">
    <text evidence="2">The sequence shown here is derived from an EMBL/GenBank/DDBJ whole genome shotgun (WGS) entry which is preliminary data.</text>
</comment>
<keyword evidence="2" id="KW-0547">Nucleotide-binding</keyword>